<accession>A0A225V7R2</accession>
<evidence type="ECO:0000313" key="2">
    <source>
        <dbReference type="Proteomes" id="UP000198211"/>
    </source>
</evidence>
<evidence type="ECO:0000313" key="1">
    <source>
        <dbReference type="EMBL" id="OWZ01816.1"/>
    </source>
</evidence>
<gene>
    <name evidence="1" type="ORF">PHMEG_00026731</name>
</gene>
<dbReference type="EMBL" id="NBNE01006591">
    <property type="protein sequence ID" value="OWZ01816.1"/>
    <property type="molecule type" value="Genomic_DNA"/>
</dbReference>
<proteinExistence type="predicted"/>
<dbReference type="Proteomes" id="UP000198211">
    <property type="component" value="Unassembled WGS sequence"/>
</dbReference>
<name>A0A225V7R2_9STRA</name>
<reference evidence="2" key="1">
    <citation type="submission" date="2017-03" db="EMBL/GenBank/DDBJ databases">
        <title>Phytopthora megakarya and P. palmivora, two closely related causual agents of cacao black pod achieved similar genome size and gene model numbers by different mechanisms.</title>
        <authorList>
            <person name="Ali S."/>
            <person name="Shao J."/>
            <person name="Larry D.J."/>
            <person name="Kronmiller B."/>
            <person name="Shen D."/>
            <person name="Strem M.D."/>
            <person name="Melnick R.L."/>
            <person name="Guiltinan M.J."/>
            <person name="Tyler B.M."/>
            <person name="Meinhardt L.W."/>
            <person name="Bailey B.A."/>
        </authorList>
    </citation>
    <scope>NUCLEOTIDE SEQUENCE [LARGE SCALE GENOMIC DNA]</scope>
    <source>
        <strain evidence="2">zdho120</strain>
    </source>
</reference>
<organism evidence="1 2">
    <name type="scientific">Phytophthora megakarya</name>
    <dbReference type="NCBI Taxonomy" id="4795"/>
    <lineage>
        <taxon>Eukaryota</taxon>
        <taxon>Sar</taxon>
        <taxon>Stramenopiles</taxon>
        <taxon>Oomycota</taxon>
        <taxon>Peronosporomycetes</taxon>
        <taxon>Peronosporales</taxon>
        <taxon>Peronosporaceae</taxon>
        <taxon>Phytophthora</taxon>
    </lineage>
</organism>
<keyword evidence="2" id="KW-1185">Reference proteome</keyword>
<protein>
    <submittedName>
        <fullName evidence="1">Uncharacterized protein</fullName>
    </submittedName>
</protein>
<dbReference type="AlphaFoldDB" id="A0A225V7R2"/>
<sequence>MDRFYNRFLRQTPAQMWNRLKSAKRNRDESAEENKKMRTVLNASMVSSIEEAGTLLFYKNVHLPVEEDDEFAETM</sequence>
<dbReference type="OrthoDB" id="126468at2759"/>
<comment type="caution">
    <text evidence="1">The sequence shown here is derived from an EMBL/GenBank/DDBJ whole genome shotgun (WGS) entry which is preliminary data.</text>
</comment>